<sequence>MRVVTLMPNSNVHARLVARGMTGEMQIVFPLSTEDFDALCSEQLDTYDVHGLYDKVVPHSTIRVDDATNEFGEDILESVVEDDERHAIATNKYLCNNSKFCISLHNSVKAFVATDPSRTLHGLVTALHKVPFSKCKPVFHG</sequence>
<proteinExistence type="predicted"/>
<reference evidence="1" key="1">
    <citation type="submission" date="2019-10" db="EMBL/GenBank/DDBJ databases">
        <authorList>
            <consortium name="DOE Joint Genome Institute"/>
            <person name="Kuo A."/>
            <person name="Miyauchi S."/>
            <person name="Kiss E."/>
            <person name="Drula E."/>
            <person name="Kohler A."/>
            <person name="Sanchez-Garcia M."/>
            <person name="Andreopoulos B."/>
            <person name="Barry K.W."/>
            <person name="Bonito G."/>
            <person name="Buee M."/>
            <person name="Carver A."/>
            <person name="Chen C."/>
            <person name="Cichocki N."/>
            <person name="Clum A."/>
            <person name="Culley D."/>
            <person name="Crous P.W."/>
            <person name="Fauchery L."/>
            <person name="Girlanda M."/>
            <person name="Hayes R."/>
            <person name="Keri Z."/>
            <person name="Labutti K."/>
            <person name="Lipzen A."/>
            <person name="Lombard V."/>
            <person name="Magnuson J."/>
            <person name="Maillard F."/>
            <person name="Morin E."/>
            <person name="Murat C."/>
            <person name="Nolan M."/>
            <person name="Ohm R."/>
            <person name="Pangilinan J."/>
            <person name="Pereira M."/>
            <person name="Perotto S."/>
            <person name="Peter M."/>
            <person name="Riley R."/>
            <person name="Sitrit Y."/>
            <person name="Stielow B."/>
            <person name="Szollosi G."/>
            <person name="Zifcakova L."/>
            <person name="Stursova M."/>
            <person name="Spatafora J.W."/>
            <person name="Tedersoo L."/>
            <person name="Vaario L.-M."/>
            <person name="Yamada A."/>
            <person name="Yan M."/>
            <person name="Wang P."/>
            <person name="Xu J."/>
            <person name="Bruns T."/>
            <person name="Baldrian P."/>
            <person name="Vilgalys R."/>
            <person name="Henrissat B."/>
            <person name="Grigoriev I.V."/>
            <person name="Hibbett D."/>
            <person name="Nagy L.G."/>
            <person name="Martin F.M."/>
        </authorList>
    </citation>
    <scope>NUCLEOTIDE SEQUENCE</scope>
    <source>
        <strain evidence="1">P2</strain>
    </source>
</reference>
<reference evidence="1" key="2">
    <citation type="journal article" date="2020" name="Nat. Commun.">
        <title>Large-scale genome sequencing of mycorrhizal fungi provides insights into the early evolution of symbiotic traits.</title>
        <authorList>
            <person name="Miyauchi S."/>
            <person name="Kiss E."/>
            <person name="Kuo A."/>
            <person name="Drula E."/>
            <person name="Kohler A."/>
            <person name="Sanchez-Garcia M."/>
            <person name="Morin E."/>
            <person name="Andreopoulos B."/>
            <person name="Barry K.W."/>
            <person name="Bonito G."/>
            <person name="Buee M."/>
            <person name="Carver A."/>
            <person name="Chen C."/>
            <person name="Cichocki N."/>
            <person name="Clum A."/>
            <person name="Culley D."/>
            <person name="Crous P.W."/>
            <person name="Fauchery L."/>
            <person name="Girlanda M."/>
            <person name="Hayes R.D."/>
            <person name="Keri Z."/>
            <person name="LaButti K."/>
            <person name="Lipzen A."/>
            <person name="Lombard V."/>
            <person name="Magnuson J."/>
            <person name="Maillard F."/>
            <person name="Murat C."/>
            <person name="Nolan M."/>
            <person name="Ohm R.A."/>
            <person name="Pangilinan J."/>
            <person name="Pereira M.F."/>
            <person name="Perotto S."/>
            <person name="Peter M."/>
            <person name="Pfister S."/>
            <person name="Riley R."/>
            <person name="Sitrit Y."/>
            <person name="Stielow J.B."/>
            <person name="Szollosi G."/>
            <person name="Zifcakova L."/>
            <person name="Stursova M."/>
            <person name="Spatafora J.W."/>
            <person name="Tedersoo L."/>
            <person name="Vaario L.M."/>
            <person name="Yamada A."/>
            <person name="Yan M."/>
            <person name="Wang P."/>
            <person name="Xu J."/>
            <person name="Bruns T."/>
            <person name="Baldrian P."/>
            <person name="Vilgalys R."/>
            <person name="Dunand C."/>
            <person name="Henrissat B."/>
            <person name="Grigoriev I.V."/>
            <person name="Hibbett D."/>
            <person name="Nagy L.G."/>
            <person name="Martin F.M."/>
        </authorList>
    </citation>
    <scope>NUCLEOTIDE SEQUENCE</scope>
    <source>
        <strain evidence="1">P2</strain>
    </source>
</reference>
<name>A0ACB6YZI0_THEGA</name>
<dbReference type="EMBL" id="MU118398">
    <property type="protein sequence ID" value="KAF9642634.1"/>
    <property type="molecule type" value="Genomic_DNA"/>
</dbReference>
<accession>A0ACB6YZI0</accession>
<comment type="caution">
    <text evidence="1">The sequence shown here is derived from an EMBL/GenBank/DDBJ whole genome shotgun (WGS) entry which is preliminary data.</text>
</comment>
<keyword evidence="2" id="KW-1185">Reference proteome</keyword>
<evidence type="ECO:0000313" key="1">
    <source>
        <dbReference type="EMBL" id="KAF9642634.1"/>
    </source>
</evidence>
<dbReference type="Proteomes" id="UP000886501">
    <property type="component" value="Unassembled WGS sequence"/>
</dbReference>
<gene>
    <name evidence="1" type="ORF">BDM02DRAFT_3192909</name>
</gene>
<evidence type="ECO:0000313" key="2">
    <source>
        <dbReference type="Proteomes" id="UP000886501"/>
    </source>
</evidence>
<organism evidence="1 2">
    <name type="scientific">Thelephora ganbajun</name>
    <name type="common">Ganba fungus</name>
    <dbReference type="NCBI Taxonomy" id="370292"/>
    <lineage>
        <taxon>Eukaryota</taxon>
        <taxon>Fungi</taxon>
        <taxon>Dikarya</taxon>
        <taxon>Basidiomycota</taxon>
        <taxon>Agaricomycotina</taxon>
        <taxon>Agaricomycetes</taxon>
        <taxon>Thelephorales</taxon>
        <taxon>Thelephoraceae</taxon>
        <taxon>Thelephora</taxon>
    </lineage>
</organism>
<protein>
    <submittedName>
        <fullName evidence="1">Uncharacterized protein</fullName>
    </submittedName>
</protein>